<evidence type="ECO:0000313" key="1">
    <source>
        <dbReference type="EMBL" id="KAI3901677.1"/>
    </source>
</evidence>
<dbReference type="Proteomes" id="UP001202328">
    <property type="component" value="Unassembled WGS sequence"/>
</dbReference>
<protein>
    <submittedName>
        <fullName evidence="1">Uncharacterized protein</fullName>
    </submittedName>
</protein>
<sequence length="99" mass="11402">MAPSSSSSSDEMIIDELRSVHRIERDLYRRLVVDTQLGYLNAISMLLSCDILNSSFDEAKLLAHYIVTRFPPPYSLVDMSITLRLIHTVRSRKYIPMNN</sequence>
<evidence type="ECO:0000313" key="2">
    <source>
        <dbReference type="Proteomes" id="UP001202328"/>
    </source>
</evidence>
<accession>A0AAD4SDL7</accession>
<name>A0AAD4SDL7_9MAGN</name>
<dbReference type="EMBL" id="JAJJMB010011511">
    <property type="protein sequence ID" value="KAI3901677.1"/>
    <property type="molecule type" value="Genomic_DNA"/>
</dbReference>
<comment type="caution">
    <text evidence="1">The sequence shown here is derived from an EMBL/GenBank/DDBJ whole genome shotgun (WGS) entry which is preliminary data.</text>
</comment>
<keyword evidence="2" id="KW-1185">Reference proteome</keyword>
<dbReference type="AlphaFoldDB" id="A0AAD4SDL7"/>
<feature type="non-terminal residue" evidence="1">
    <location>
        <position position="99"/>
    </location>
</feature>
<proteinExistence type="predicted"/>
<organism evidence="1 2">
    <name type="scientific">Papaver atlanticum</name>
    <dbReference type="NCBI Taxonomy" id="357466"/>
    <lineage>
        <taxon>Eukaryota</taxon>
        <taxon>Viridiplantae</taxon>
        <taxon>Streptophyta</taxon>
        <taxon>Embryophyta</taxon>
        <taxon>Tracheophyta</taxon>
        <taxon>Spermatophyta</taxon>
        <taxon>Magnoliopsida</taxon>
        <taxon>Ranunculales</taxon>
        <taxon>Papaveraceae</taxon>
        <taxon>Papaveroideae</taxon>
        <taxon>Papaver</taxon>
    </lineage>
</organism>
<reference evidence="1" key="1">
    <citation type="submission" date="2022-04" db="EMBL/GenBank/DDBJ databases">
        <title>A functionally conserved STORR gene fusion in Papaver species that diverged 16.8 million years ago.</title>
        <authorList>
            <person name="Catania T."/>
        </authorList>
    </citation>
    <scope>NUCLEOTIDE SEQUENCE</scope>
    <source>
        <strain evidence="1">S-188037</strain>
    </source>
</reference>
<gene>
    <name evidence="1" type="ORF">MKW98_021841</name>
</gene>